<evidence type="ECO:0000313" key="2">
    <source>
        <dbReference type="Proteomes" id="UP000704712"/>
    </source>
</evidence>
<dbReference type="EMBL" id="JAACNO010001149">
    <property type="protein sequence ID" value="KAF4142800.1"/>
    <property type="molecule type" value="Genomic_DNA"/>
</dbReference>
<accession>A0A8S9UPZ1</accession>
<dbReference type="AlphaFoldDB" id="A0A8S9UPZ1"/>
<dbReference type="Proteomes" id="UP000704712">
    <property type="component" value="Unassembled WGS sequence"/>
</dbReference>
<name>A0A8S9UPZ1_PHYIN</name>
<comment type="caution">
    <text evidence="1">The sequence shown here is derived from an EMBL/GenBank/DDBJ whole genome shotgun (WGS) entry which is preliminary data.</text>
</comment>
<organism evidence="1 2">
    <name type="scientific">Phytophthora infestans</name>
    <name type="common">Potato late blight agent</name>
    <name type="synonym">Botrytis infestans</name>
    <dbReference type="NCBI Taxonomy" id="4787"/>
    <lineage>
        <taxon>Eukaryota</taxon>
        <taxon>Sar</taxon>
        <taxon>Stramenopiles</taxon>
        <taxon>Oomycota</taxon>
        <taxon>Peronosporomycetes</taxon>
        <taxon>Peronosporales</taxon>
        <taxon>Peronosporaceae</taxon>
        <taxon>Phytophthora</taxon>
    </lineage>
</organism>
<gene>
    <name evidence="1" type="ORF">GN958_ATG08028</name>
</gene>
<proteinExistence type="predicted"/>
<protein>
    <submittedName>
        <fullName evidence="1">Uncharacterized protein</fullName>
    </submittedName>
</protein>
<sequence>MKIRYQVESWTVNARLHGWHNCDTCTQGCSRTRLPGHLGQVNRRSRAGDLATTPVYAYFGGGAGADVRRYKQQTVPHACLRVETGAWMLLLLPIMTVTC</sequence>
<evidence type="ECO:0000313" key="1">
    <source>
        <dbReference type="EMBL" id="KAF4142800.1"/>
    </source>
</evidence>
<reference evidence="1" key="1">
    <citation type="submission" date="2020-03" db="EMBL/GenBank/DDBJ databases">
        <title>Hybrid Assembly of Korean Phytophthora infestans isolates.</title>
        <authorList>
            <person name="Prokchorchik M."/>
            <person name="Lee Y."/>
            <person name="Seo J."/>
            <person name="Cho J.-H."/>
            <person name="Park Y.-E."/>
            <person name="Jang D.-C."/>
            <person name="Im J.-S."/>
            <person name="Choi J.-G."/>
            <person name="Park H.-J."/>
            <person name="Lee G.-B."/>
            <person name="Lee Y.-G."/>
            <person name="Hong S.-Y."/>
            <person name="Cho K."/>
            <person name="Sohn K.H."/>
        </authorList>
    </citation>
    <scope>NUCLEOTIDE SEQUENCE</scope>
    <source>
        <strain evidence="1">KR_2_A2</strain>
    </source>
</reference>